<name>A0ABQ8UAB8_9EUKA</name>
<evidence type="ECO:0000313" key="2">
    <source>
        <dbReference type="EMBL" id="KAJ4456253.1"/>
    </source>
</evidence>
<feature type="region of interest" description="Disordered" evidence="1">
    <location>
        <begin position="151"/>
        <end position="172"/>
    </location>
</feature>
<feature type="region of interest" description="Disordered" evidence="1">
    <location>
        <begin position="72"/>
        <end position="133"/>
    </location>
</feature>
<sequence>MAGQKGFRGGALPTVCKAPRSISNYLHVSFDSRIDRTPNILLENQMRMSQDRQLSLMQAKLESRIDNVARQVGSQLQEAPPTTTTPPVSAARTRSSEEEPLSTQMPHHNHHNRPRALSAPRSDTVQASSQAAGAVVAPATLPHHPVLAAEPDERAEATQGTNTSPSEGRAAQLAAYAERRLAEADAEERAMMEQRARDQEAELQRAAREEAAREV</sequence>
<evidence type="ECO:0000256" key="1">
    <source>
        <dbReference type="SAM" id="MobiDB-lite"/>
    </source>
</evidence>
<reference evidence="2" key="1">
    <citation type="journal article" date="2022" name="bioRxiv">
        <title>Genomics of Preaxostyla Flagellates Illuminates Evolutionary Transitions and the Path Towards Mitochondrial Loss.</title>
        <authorList>
            <person name="Novak L.V.F."/>
            <person name="Treitli S.C."/>
            <person name="Pyrih J."/>
            <person name="Halakuc P."/>
            <person name="Pipaliya S.V."/>
            <person name="Vacek V."/>
            <person name="Brzon O."/>
            <person name="Soukal P."/>
            <person name="Eme L."/>
            <person name="Dacks J.B."/>
            <person name="Karnkowska A."/>
            <person name="Elias M."/>
            <person name="Hampl V."/>
        </authorList>
    </citation>
    <scope>NUCLEOTIDE SEQUENCE</scope>
    <source>
        <strain evidence="2">RCP-MX</strain>
    </source>
</reference>
<dbReference type="Proteomes" id="UP001141327">
    <property type="component" value="Unassembled WGS sequence"/>
</dbReference>
<feature type="region of interest" description="Disordered" evidence="1">
    <location>
        <begin position="186"/>
        <end position="215"/>
    </location>
</feature>
<comment type="caution">
    <text evidence="2">The sequence shown here is derived from an EMBL/GenBank/DDBJ whole genome shotgun (WGS) entry which is preliminary data.</text>
</comment>
<protein>
    <submittedName>
        <fullName evidence="2">Uncharacterized protein</fullName>
    </submittedName>
</protein>
<evidence type="ECO:0000313" key="3">
    <source>
        <dbReference type="Proteomes" id="UP001141327"/>
    </source>
</evidence>
<keyword evidence="3" id="KW-1185">Reference proteome</keyword>
<gene>
    <name evidence="2" type="ORF">PAPYR_8625</name>
</gene>
<dbReference type="EMBL" id="JAPMOS010000077">
    <property type="protein sequence ID" value="KAJ4456253.1"/>
    <property type="molecule type" value="Genomic_DNA"/>
</dbReference>
<accession>A0ABQ8UAB8</accession>
<proteinExistence type="predicted"/>
<organism evidence="2 3">
    <name type="scientific">Paratrimastix pyriformis</name>
    <dbReference type="NCBI Taxonomy" id="342808"/>
    <lineage>
        <taxon>Eukaryota</taxon>
        <taxon>Metamonada</taxon>
        <taxon>Preaxostyla</taxon>
        <taxon>Paratrimastigidae</taxon>
        <taxon>Paratrimastix</taxon>
    </lineage>
</organism>